<comment type="caution">
    <text evidence="1">The sequence shown here is derived from an EMBL/GenBank/DDBJ whole genome shotgun (WGS) entry which is preliminary data.</text>
</comment>
<sequence length="284" mass="31658">MSVVFKKETIKKKNLYNRIISLLIDAGWTNVASNPSTDFDVMYSTGETGKESIYFNIRPFASAVTSPSASTNFSSTDYTYFSFRLCKEYTPSNNPMSSGTFKRNEAWNIVFITTAATLNPETDLSLYYSVNRDRIVFTVVPPTILRSNASICYFGKPVIHGKTAKNVNCLYATSANSLTTGKALIDDQADYPQAASYLLSTFMSDNLTNIFGTMFISPIAFGDSLEGVRGYLDGLYAIKPDIGMLDGDVYIDSKTKKKYMVFYTFFTTNRTTSFPSNYIGIEVE</sequence>
<dbReference type="Proteomes" id="UP000031978">
    <property type="component" value="Unassembled WGS sequence"/>
</dbReference>
<evidence type="ECO:0000313" key="2">
    <source>
        <dbReference type="Proteomes" id="UP000031978"/>
    </source>
</evidence>
<proteinExistence type="predicted"/>
<gene>
    <name evidence="1" type="ORF">B4127_1600</name>
</gene>
<reference evidence="1 2" key="1">
    <citation type="submission" date="2014-12" db="EMBL/GenBank/DDBJ databases">
        <title>Draft Genome Sequences of Five Spore-Forming Food Isolates of Bacillus pumilus.</title>
        <authorList>
            <person name="de Jong A."/>
            <person name="van Heel A.J."/>
            <person name="Montalban-Lopez M."/>
            <person name="Krawczyk A.O."/>
            <person name="Berendsen E.M."/>
            <person name="Wells-Bennik M."/>
            <person name="Kuipers O.P."/>
        </authorList>
    </citation>
    <scope>NUCLEOTIDE SEQUENCE [LARGE SCALE GENOMIC DNA]</scope>
    <source>
        <strain evidence="1 2">B4127</strain>
    </source>
</reference>
<dbReference type="RefSeq" id="WP_044141826.1">
    <property type="nucleotide sequence ID" value="NZ_JXCL01000040.1"/>
</dbReference>
<dbReference type="EMBL" id="JXCL01000040">
    <property type="protein sequence ID" value="KIL12269.1"/>
    <property type="molecule type" value="Genomic_DNA"/>
</dbReference>
<organism evidence="1 2">
    <name type="scientific">Bacillus pumilus</name>
    <name type="common">Bacillus mesentericus</name>
    <dbReference type="NCBI Taxonomy" id="1408"/>
    <lineage>
        <taxon>Bacteria</taxon>
        <taxon>Bacillati</taxon>
        <taxon>Bacillota</taxon>
        <taxon>Bacilli</taxon>
        <taxon>Bacillales</taxon>
        <taxon>Bacillaceae</taxon>
        <taxon>Bacillus</taxon>
    </lineage>
</organism>
<name>A0AB34QPI0_BACPU</name>
<evidence type="ECO:0000313" key="1">
    <source>
        <dbReference type="EMBL" id="KIL12269.1"/>
    </source>
</evidence>
<protein>
    <submittedName>
        <fullName evidence="1">Uncharacterized protein</fullName>
    </submittedName>
</protein>
<dbReference type="AlphaFoldDB" id="A0AB34QPI0"/>
<accession>A0AB34QPI0</accession>